<dbReference type="InterPro" id="IPR036291">
    <property type="entry name" value="NAD(P)-bd_dom_sf"/>
</dbReference>
<sequence length="333" mass="35343">MSLNVALIGPGTLKGEKLLELLDESSLEIDTMSLYEEADSAGRSLMFKGHACRTKAIETFTGDSLSLVFVCDADVPSAQVQILEQMQSGAVIDLYPQRYVEQPLLVVPAINGEALASIDAGRIIGVPGSATIAAVLALAPLHQAYQILKLNLTVLCAASEADRKGVEALAAETARLLNGRDVDADFFERQIAFNLIPDVGPVQASGFTTLEEQVMAQLPILLGDDALEVDVSAVRVPVFYGDMVIAQAETRQPLNLDEVQLLMDRAQGVRFDVAAKQPASLVNDVIGQDVVIVNRIRPDTTGEGGFGLHALSDDLGRGSALTALEIALALHSG</sequence>
<dbReference type="OrthoDB" id="9805684at2"/>
<dbReference type="CDD" id="cd18129">
    <property type="entry name" value="ASADH_C_USG1_like"/>
    <property type="match status" value="1"/>
</dbReference>
<dbReference type="GO" id="GO:0046983">
    <property type="term" value="F:protein dimerization activity"/>
    <property type="evidence" value="ECO:0007669"/>
    <property type="project" value="InterPro"/>
</dbReference>
<dbReference type="PANTHER" id="PTHR46278">
    <property type="entry name" value="DEHYDROGENASE, PUTATIVE-RELATED"/>
    <property type="match status" value="1"/>
</dbReference>
<reference evidence="3 4" key="1">
    <citation type="submission" date="2018-03" db="EMBL/GenBank/DDBJ databases">
        <title>Genomic Encyclopedia of Archaeal and Bacterial Type Strains, Phase II (KMG-II): from individual species to whole genera.</title>
        <authorList>
            <person name="Goeker M."/>
        </authorList>
    </citation>
    <scope>NUCLEOTIDE SEQUENCE [LARGE SCALE GENOMIC DNA]</scope>
    <source>
        <strain evidence="3 4">DSM 17586</strain>
    </source>
</reference>
<evidence type="ECO:0000313" key="3">
    <source>
        <dbReference type="EMBL" id="PSL14898.1"/>
    </source>
</evidence>
<evidence type="ECO:0000313" key="4">
    <source>
        <dbReference type="Proteomes" id="UP000242133"/>
    </source>
</evidence>
<dbReference type="PANTHER" id="PTHR46278:SF2">
    <property type="entry name" value="ASPARTATE-SEMIALDEHYDE DEHYDROGENASE"/>
    <property type="match status" value="1"/>
</dbReference>
<dbReference type="GO" id="GO:0008652">
    <property type="term" value="P:amino acid biosynthetic process"/>
    <property type="evidence" value="ECO:0007669"/>
    <property type="project" value="InterPro"/>
</dbReference>
<comment type="similarity">
    <text evidence="1">Belongs to the aspartate-semialdehyde dehydrogenase family.</text>
</comment>
<dbReference type="InterPro" id="IPR012280">
    <property type="entry name" value="Semialdhyde_DH_dimer_dom"/>
</dbReference>
<dbReference type="Proteomes" id="UP000242133">
    <property type="component" value="Unassembled WGS sequence"/>
</dbReference>
<dbReference type="GO" id="GO:0016620">
    <property type="term" value="F:oxidoreductase activity, acting on the aldehyde or oxo group of donors, NAD or NADP as acceptor"/>
    <property type="evidence" value="ECO:0007669"/>
    <property type="project" value="InterPro"/>
</dbReference>
<comment type="caution">
    <text evidence="3">The sequence shown here is derived from an EMBL/GenBank/DDBJ whole genome shotgun (WGS) entry which is preliminary data.</text>
</comment>
<dbReference type="EMBL" id="PYGI01000006">
    <property type="protein sequence ID" value="PSL14898.1"/>
    <property type="molecule type" value="Genomic_DNA"/>
</dbReference>
<evidence type="ECO:0000256" key="1">
    <source>
        <dbReference type="ARBA" id="ARBA00010584"/>
    </source>
</evidence>
<gene>
    <name evidence="3" type="ORF">CLV44_10674</name>
</gene>
<dbReference type="Pfam" id="PF02774">
    <property type="entry name" value="Semialdhyde_dhC"/>
    <property type="match status" value="1"/>
</dbReference>
<dbReference type="PIRSF" id="PIRSF000148">
    <property type="entry name" value="ASA_dh"/>
    <property type="match status" value="1"/>
</dbReference>
<dbReference type="AlphaFoldDB" id="A0A2P8EZL1"/>
<protein>
    <submittedName>
        <fullName evidence="3">Aspartate-semialdehyde dehydrogenase</fullName>
    </submittedName>
</protein>
<feature type="domain" description="Semialdehyde dehydrogenase dimerisation" evidence="2">
    <location>
        <begin position="138"/>
        <end position="315"/>
    </location>
</feature>
<proteinExistence type="inferred from homology"/>
<dbReference type="SUPFAM" id="SSF51735">
    <property type="entry name" value="NAD(P)-binding Rossmann-fold domains"/>
    <property type="match status" value="1"/>
</dbReference>
<organism evidence="3 4">
    <name type="scientific">Marinobacterium halophilum</name>
    <dbReference type="NCBI Taxonomy" id="267374"/>
    <lineage>
        <taxon>Bacteria</taxon>
        <taxon>Pseudomonadati</taxon>
        <taxon>Pseudomonadota</taxon>
        <taxon>Gammaproteobacteria</taxon>
        <taxon>Oceanospirillales</taxon>
        <taxon>Oceanospirillaceae</taxon>
        <taxon>Marinobacterium</taxon>
    </lineage>
</organism>
<name>A0A2P8EZL1_9GAMM</name>
<accession>A0A2P8EZL1</accession>
<evidence type="ECO:0000259" key="2">
    <source>
        <dbReference type="Pfam" id="PF02774"/>
    </source>
</evidence>
<dbReference type="Gene3D" id="3.40.50.720">
    <property type="entry name" value="NAD(P)-binding Rossmann-like Domain"/>
    <property type="match status" value="1"/>
</dbReference>
<dbReference type="Gene3D" id="3.30.360.10">
    <property type="entry name" value="Dihydrodipicolinate Reductase, domain 2"/>
    <property type="match status" value="1"/>
</dbReference>
<dbReference type="SUPFAM" id="SSF55347">
    <property type="entry name" value="Glyceraldehyde-3-phosphate dehydrogenase-like, C-terminal domain"/>
    <property type="match status" value="1"/>
</dbReference>
<keyword evidence="4" id="KW-1185">Reference proteome</keyword>